<evidence type="ECO:0000313" key="3">
    <source>
        <dbReference type="Proteomes" id="UP001337655"/>
    </source>
</evidence>
<dbReference type="Proteomes" id="UP001337655">
    <property type="component" value="Unassembled WGS sequence"/>
</dbReference>
<accession>A0AAV9PNX2</accession>
<comment type="caution">
    <text evidence="2">The sequence shown here is derived from an EMBL/GenBank/DDBJ whole genome shotgun (WGS) entry which is preliminary data.</text>
</comment>
<organism evidence="2 3">
    <name type="scientific">Saxophila tyrrhenica</name>
    <dbReference type="NCBI Taxonomy" id="1690608"/>
    <lineage>
        <taxon>Eukaryota</taxon>
        <taxon>Fungi</taxon>
        <taxon>Dikarya</taxon>
        <taxon>Ascomycota</taxon>
        <taxon>Pezizomycotina</taxon>
        <taxon>Dothideomycetes</taxon>
        <taxon>Dothideomycetidae</taxon>
        <taxon>Mycosphaerellales</taxon>
        <taxon>Extremaceae</taxon>
        <taxon>Saxophila</taxon>
    </lineage>
</organism>
<gene>
    <name evidence="2" type="ORF">LTR77_000337</name>
</gene>
<keyword evidence="3" id="KW-1185">Reference proteome</keyword>
<evidence type="ECO:0008006" key="4">
    <source>
        <dbReference type="Google" id="ProtNLM"/>
    </source>
</evidence>
<dbReference type="EMBL" id="JAVRRT010000001">
    <property type="protein sequence ID" value="KAK5175200.1"/>
    <property type="molecule type" value="Genomic_DNA"/>
</dbReference>
<dbReference type="GeneID" id="89921688"/>
<dbReference type="AlphaFoldDB" id="A0AAV9PNX2"/>
<feature type="compositionally biased region" description="Polar residues" evidence="1">
    <location>
        <begin position="135"/>
        <end position="158"/>
    </location>
</feature>
<protein>
    <recommendedName>
        <fullName evidence="4">Zn(2)-C6 fungal-type domain-containing protein</fullName>
    </recommendedName>
</protein>
<feature type="region of interest" description="Disordered" evidence="1">
    <location>
        <begin position="446"/>
        <end position="491"/>
    </location>
</feature>
<reference evidence="2 3" key="1">
    <citation type="submission" date="2023-08" db="EMBL/GenBank/DDBJ databases">
        <title>Black Yeasts Isolated from many extreme environments.</title>
        <authorList>
            <person name="Coleine C."/>
            <person name="Stajich J.E."/>
            <person name="Selbmann L."/>
        </authorList>
    </citation>
    <scope>NUCLEOTIDE SEQUENCE [LARGE SCALE GENOMIC DNA]</scope>
    <source>
        <strain evidence="2 3">CCFEE 5935</strain>
    </source>
</reference>
<evidence type="ECO:0000256" key="1">
    <source>
        <dbReference type="SAM" id="MobiDB-lite"/>
    </source>
</evidence>
<proteinExistence type="predicted"/>
<evidence type="ECO:0000313" key="2">
    <source>
        <dbReference type="EMBL" id="KAK5175200.1"/>
    </source>
</evidence>
<dbReference type="RefSeq" id="XP_064663838.1">
    <property type="nucleotide sequence ID" value="XM_064797604.1"/>
</dbReference>
<feature type="region of interest" description="Disordered" evidence="1">
    <location>
        <begin position="104"/>
        <end position="161"/>
    </location>
</feature>
<feature type="region of interest" description="Disordered" evidence="1">
    <location>
        <begin position="200"/>
        <end position="243"/>
    </location>
</feature>
<name>A0AAV9PNX2_9PEZI</name>
<feature type="compositionally biased region" description="Basic and acidic residues" evidence="1">
    <location>
        <begin position="200"/>
        <end position="220"/>
    </location>
</feature>
<sequence length="697" mass="77352">MDDFDQFMAERSASWADDELLADYSELRGDAAMLENSAEEAAAYQPDIKFHGMDTAGDEDDMDLDYTLTSRPQVHSQSDDFTPRALRGESALALNSLENGLENSAAVKDDNMTLNPDSVLQDADEVTRDDIWSDPPNSSFETQPTDPDTSPPETNGSQGHHHFPEELAQKEYQLRPQNRRTRPIFETTWIDRDETGNYGEVKTREELKQDRQRRERDARRRRERLAAAAGDVVDSEADDEGGAKAKPTLHVTLNFTSPIAKQRFSNIVAASSTAATAAQNETSEGYTFRRRRTAKTSRYFSEYEQSTPELESDLTGHPSARGCFECLSLNLRCSLLDNEESWPCHACTEDDHDCELIIQPVVKRACGRCKSSRNACSFGWEEEHGEACQQCMEDGHRCIAGPQKESIRPRLSYDWDWANDPLLKRKALKLLEDPLAFKIRRERPTHVSAVGPSSSKRKRVAAEESDSAVDVQSSTPKTIVRPAPLGPGTAAHGITKTITTKLCHPIKFNHVDGAGGSKPCHFCDEPSLAILGLGAKEVEVIEWQDGRGLEEVQGGHAGDRVDNTRICPSCTVERMSTIVCREHKLALLPEATDVYATNTALAELLSGDCQASTKWCSICPSLAEYQCATVSDGCRCGLRLCANDMTLLVGMYDGDLQKMLAEIKDEPSEARIFGLKADYELLKHDGLLMKYVLWSSG</sequence>